<accession>A0AAX4H6S5</accession>
<dbReference type="SMART" id="SM00353">
    <property type="entry name" value="HLH"/>
    <property type="match status" value="1"/>
</dbReference>
<feature type="region of interest" description="Disordered" evidence="1">
    <location>
        <begin position="336"/>
        <end position="366"/>
    </location>
</feature>
<dbReference type="GO" id="GO:0046983">
    <property type="term" value="F:protein dimerization activity"/>
    <property type="evidence" value="ECO:0007669"/>
    <property type="project" value="InterPro"/>
</dbReference>
<evidence type="ECO:0000313" key="3">
    <source>
        <dbReference type="EMBL" id="WPK23931.1"/>
    </source>
</evidence>
<dbReference type="Gene3D" id="4.10.280.10">
    <property type="entry name" value="Helix-loop-helix DNA-binding domain"/>
    <property type="match status" value="1"/>
</dbReference>
<feature type="region of interest" description="Disordered" evidence="1">
    <location>
        <begin position="45"/>
        <end position="67"/>
    </location>
</feature>
<proteinExistence type="predicted"/>
<dbReference type="AlphaFoldDB" id="A0AAX4H6S5"/>
<dbReference type="RefSeq" id="XP_062876315.1">
    <property type="nucleotide sequence ID" value="XM_063020245.1"/>
</dbReference>
<gene>
    <name evidence="3" type="ORF">PUMCH_001181</name>
</gene>
<dbReference type="InterPro" id="IPR036638">
    <property type="entry name" value="HLH_DNA-bd_sf"/>
</dbReference>
<organism evidence="3 4">
    <name type="scientific">Australozyma saopauloensis</name>
    <dbReference type="NCBI Taxonomy" id="291208"/>
    <lineage>
        <taxon>Eukaryota</taxon>
        <taxon>Fungi</taxon>
        <taxon>Dikarya</taxon>
        <taxon>Ascomycota</taxon>
        <taxon>Saccharomycotina</taxon>
        <taxon>Pichiomycetes</taxon>
        <taxon>Metschnikowiaceae</taxon>
        <taxon>Australozyma</taxon>
    </lineage>
</organism>
<keyword evidence="4" id="KW-1185">Reference proteome</keyword>
<dbReference type="Proteomes" id="UP001338582">
    <property type="component" value="Chromosome 1"/>
</dbReference>
<dbReference type="KEGG" id="asau:88172247"/>
<reference evidence="3 4" key="1">
    <citation type="submission" date="2023-10" db="EMBL/GenBank/DDBJ databases">
        <title>Draft Genome Sequence of Candida saopaulonensis from a very Premature Infant with Sepsis.</title>
        <authorList>
            <person name="Ning Y."/>
            <person name="Dai R."/>
            <person name="Xiao M."/>
            <person name="Xu Y."/>
            <person name="Yan Q."/>
            <person name="Zhang L."/>
        </authorList>
    </citation>
    <scope>NUCLEOTIDE SEQUENCE [LARGE SCALE GENOMIC DNA]</scope>
    <source>
        <strain evidence="3 4">19XY460</strain>
    </source>
</reference>
<name>A0AAX4H6S5_9ASCO</name>
<dbReference type="EMBL" id="CP138894">
    <property type="protein sequence ID" value="WPK23931.1"/>
    <property type="molecule type" value="Genomic_DNA"/>
</dbReference>
<feature type="domain" description="BHLH" evidence="2">
    <location>
        <begin position="78"/>
        <end position="147"/>
    </location>
</feature>
<evidence type="ECO:0000313" key="4">
    <source>
        <dbReference type="Proteomes" id="UP001338582"/>
    </source>
</evidence>
<protein>
    <recommendedName>
        <fullName evidence="2">BHLH domain-containing protein</fullName>
    </recommendedName>
</protein>
<evidence type="ECO:0000256" key="1">
    <source>
        <dbReference type="SAM" id="MobiDB-lite"/>
    </source>
</evidence>
<dbReference type="SUPFAM" id="SSF47459">
    <property type="entry name" value="HLH, helix-loop-helix DNA-binding domain"/>
    <property type="match status" value="1"/>
</dbReference>
<sequence>MHLPGPPTLKTTIIQLNKDMDPEDNNYTILTNEYADDELALGSSEMAQSSLSENLPKKKRRRSSSFVDDEELARRRTENKQLHSIIEKRRRIKINREFEALKYLIPACRNTGTQKKGFQPTTNNANKIDGMYKLTILKVSVEYILYLHHIVQKQHELLSRIPNLDYDYDVNFSRIPLDVNMYRNIDRDFSFAELSDDLPTGTPHTQYATGPRIPSIKEDEVLMEQTPHIIKPGSHPESIMLSSQRQLPTPGLTPDMAPILAMLGKHNPDGSRQLLRQPLLTSTLIDPSKLNSHELESLNKAFLFSSSGAISGLTSAGTSPFSLPIKSSVRKSSFILPDPALPSKSPSSSPTSGSDSPNLGAPPRKMYFKNKVPATNMIANVGLGENDLEEEMDEGLKLEDASKTLLALRKPCIERLLN</sequence>
<dbReference type="Pfam" id="PF00010">
    <property type="entry name" value="HLH"/>
    <property type="match status" value="1"/>
</dbReference>
<dbReference type="InterPro" id="IPR011598">
    <property type="entry name" value="bHLH_dom"/>
</dbReference>
<dbReference type="GeneID" id="88172247"/>
<evidence type="ECO:0000259" key="2">
    <source>
        <dbReference type="PROSITE" id="PS50888"/>
    </source>
</evidence>
<dbReference type="PROSITE" id="PS50888">
    <property type="entry name" value="BHLH"/>
    <property type="match status" value="1"/>
</dbReference>
<feature type="compositionally biased region" description="Low complexity" evidence="1">
    <location>
        <begin position="337"/>
        <end position="357"/>
    </location>
</feature>